<keyword evidence="2" id="KW-1185">Reference proteome</keyword>
<evidence type="ECO:0000313" key="2">
    <source>
        <dbReference type="Proteomes" id="UP001548189"/>
    </source>
</evidence>
<name>A0ABV2BZI5_9GAMM</name>
<organism evidence="1 2">
    <name type="scientific">Aliikangiella maris</name>
    <dbReference type="NCBI Taxonomy" id="3162458"/>
    <lineage>
        <taxon>Bacteria</taxon>
        <taxon>Pseudomonadati</taxon>
        <taxon>Pseudomonadota</taxon>
        <taxon>Gammaproteobacteria</taxon>
        <taxon>Oceanospirillales</taxon>
        <taxon>Pleioneaceae</taxon>
        <taxon>Aliikangiella</taxon>
    </lineage>
</organism>
<dbReference type="Pfam" id="PF13700">
    <property type="entry name" value="DUF4158"/>
    <property type="match status" value="1"/>
</dbReference>
<dbReference type="InterPro" id="IPR002513">
    <property type="entry name" value="Tn3_Tnp_DDE_dom"/>
</dbReference>
<dbReference type="NCBIfam" id="NF033527">
    <property type="entry name" value="transpos_Tn3"/>
    <property type="match status" value="1"/>
</dbReference>
<sequence length="1002" mass="116518">MAKKPKPIEYSQLNEFGDLYEPPQFTDNDKNDFFSLNEVENDVLRQFRDAYKKVHFILLLGYFKAKPVTLNITWNMVRIDIHYIYKRYFPKAPLTRKNLDKDSKSSIYSKVFELTGFQRFSAEHERSLIKHAALSVSVRAEQKYVFDESVSFLNQQWIALPALSRIQRIVNNALNNEEERLISLFKQQITGELNSYIEELLAPQQTTDEFQTLRSQAKDYTYAELSRELNDQKKLSPLFEQVSELIEMANISDGSLKYYGELFLNYRTSQLKQFQQDKATIYIVAFICKRFRKINDNLTTGFYKFIKKFLQSAKLFGNEQVVKEASRLGKQVKKVSDVLYLLADNRYDSTVPVDSLLKQVYSILPQADLIAVANYMADVELDQKQFIWKYYKDNEATIKQNLRRLFLTLDFEVDKSKVELAQQVIVAKQEIERYGEIRTIDISLIRPSDLPYLRYEPNDSTNDVDAYLFELYLYQRIFNAIDNDICYINHTDEYRPLDDYLIDSNDKQQLIDTLSLPILNVSSKSLVLAMQEQLEHKMKIAGKNISCGENKYVVFSDKTQKVKWSLSVKGQSPKINNGLFEQFEQINIIELMRIINAETQFFNEFTHFQPKSKKTVANLDDILACILGNRTNFGLNKIASISDRSFNALRTTQANYLRAETLKAANDAISNKTSKLSIFEYYQVDESGIHGSIDGQKFECRYTSLMARYSPKYFGQDKGVSAMTMVLNHVPANSKVISADEHESYHIFDLIHNNTSEIKPDTISTDTTGTNKYNFSILHFFGYRFAPRYKKFKDQFDRMFDIQLNDNKEPIISLKKAIDWELINREWDNICHLMLSLGDHKTSQSILVKKLNRYKSNTATLKALSEYDRAVKAQYILDYTDSETLRRHVQTMLNRGEAFHSLRRVIAETNGKKFRGSHPAELNLWNECARLIANCVIHYNAQILSRIKDLSEKQSKHNNLEALKRISPVAWYHVNFSGIYSFAETGSNHSFEDLAKNVRLDL</sequence>
<proteinExistence type="predicted"/>
<accession>A0ABV2BZI5</accession>
<dbReference type="EMBL" id="JBEVCJ010000048">
    <property type="protein sequence ID" value="MET1257338.1"/>
    <property type="molecule type" value="Genomic_DNA"/>
</dbReference>
<comment type="caution">
    <text evidence="1">The sequence shown here is derived from an EMBL/GenBank/DDBJ whole genome shotgun (WGS) entry which is preliminary data.</text>
</comment>
<reference evidence="1 2" key="1">
    <citation type="submission" date="2024-06" db="EMBL/GenBank/DDBJ databases">
        <authorList>
            <person name="Li F."/>
        </authorList>
    </citation>
    <scope>NUCLEOTIDE SEQUENCE [LARGE SCALE GENOMIC DNA]</scope>
    <source>
        <strain evidence="1 2">GXAS 311</strain>
    </source>
</reference>
<dbReference type="Pfam" id="PF01526">
    <property type="entry name" value="DDE_Tnp_Tn3"/>
    <property type="match status" value="1"/>
</dbReference>
<gene>
    <name evidence="1" type="ORF">ABVT43_19525</name>
</gene>
<evidence type="ECO:0000313" key="1">
    <source>
        <dbReference type="EMBL" id="MET1257338.1"/>
    </source>
</evidence>
<dbReference type="Proteomes" id="UP001548189">
    <property type="component" value="Unassembled WGS sequence"/>
</dbReference>
<dbReference type="InterPro" id="IPR047653">
    <property type="entry name" value="Tn3-like_transpos"/>
</dbReference>
<dbReference type="InterPro" id="IPR025296">
    <property type="entry name" value="DUF4158"/>
</dbReference>
<protein>
    <submittedName>
        <fullName evidence="1">Tn3 family transposase</fullName>
    </submittedName>
</protein>